<keyword evidence="4" id="KW-1185">Reference proteome</keyword>
<dbReference type="Gene3D" id="3.30.2400.10">
    <property type="entry name" value="Major capsid protein gp5"/>
    <property type="match status" value="1"/>
</dbReference>
<evidence type="ECO:0000313" key="3">
    <source>
        <dbReference type="EMBL" id="ANU28451.1"/>
    </source>
</evidence>
<proteinExistence type="predicted"/>
<dbReference type="NCBIfam" id="TIGR01554">
    <property type="entry name" value="major_cap_HK97"/>
    <property type="match status" value="1"/>
</dbReference>
<dbReference type="EMBL" id="CP016540">
    <property type="protein sequence ID" value="ANU28451.1"/>
    <property type="molecule type" value="Genomic_DNA"/>
</dbReference>
<dbReference type="STRING" id="1302659.I858_015790"/>
<accession>A0A1B1S5J6</accession>
<organism evidence="3 4">
    <name type="scientific">Planococcus versutus</name>
    <dbReference type="NCBI Taxonomy" id="1302659"/>
    <lineage>
        <taxon>Bacteria</taxon>
        <taxon>Bacillati</taxon>
        <taxon>Bacillota</taxon>
        <taxon>Bacilli</taxon>
        <taxon>Bacillales</taxon>
        <taxon>Caryophanaceae</taxon>
        <taxon>Planococcus</taxon>
    </lineage>
</organism>
<dbReference type="SUPFAM" id="SSF56563">
    <property type="entry name" value="Major capsid protein gp5"/>
    <property type="match status" value="1"/>
</dbReference>
<evidence type="ECO:0000256" key="1">
    <source>
        <dbReference type="ARBA" id="ARBA00004328"/>
    </source>
</evidence>
<dbReference type="Proteomes" id="UP000053354">
    <property type="component" value="Chromosome"/>
</dbReference>
<gene>
    <name evidence="3" type="ORF">I858_015790</name>
</gene>
<dbReference type="OrthoDB" id="156689at2"/>
<evidence type="ECO:0000313" key="4">
    <source>
        <dbReference type="Proteomes" id="UP000053354"/>
    </source>
</evidence>
<name>A0A1B1S5J6_9BACL</name>
<feature type="domain" description="Phage capsid-like C-terminal" evidence="2">
    <location>
        <begin position="36"/>
        <end position="316"/>
    </location>
</feature>
<dbReference type="Pfam" id="PF05065">
    <property type="entry name" value="Phage_capsid"/>
    <property type="match status" value="1"/>
</dbReference>
<reference evidence="3" key="1">
    <citation type="submission" date="2016-10" db="EMBL/GenBank/DDBJ databases">
        <authorList>
            <person name="See-Too W.S."/>
        </authorList>
    </citation>
    <scope>NUCLEOTIDE SEQUENCE</scope>
    <source>
        <strain evidence="3">L10.15</strain>
    </source>
</reference>
<sequence length="323" mass="35106">MPTSKRLRLGKGNLQFFAAQTYTPDHVLMSDVKTGTIPAEQGGLIIEDVIKGSTVMKLAKNEPMTKPKKTFSFKAKGAGAYWVSETEVIKTSKVEWLTASMTAEKLAVIIPFSKEFLRYTAKDFFNEVKPLIAEAFYETFDIAALFGTNSPFATHTSGKSIFTGATEAGNLIALGSGTDLQDEVFDAMALIESEGFNPDGVAATNTFKQNLRRAKTGVNGPRLYENLNDVEGMPVTYAKPEAFDTTKAAALMGDWDYARYGILQGIEYAVTEDATLSSVVGADGKPINLFERDMFAIRATMHIGYMNVKPEAFAALTPVVPGP</sequence>
<dbReference type="RefSeq" id="WP_065524797.1">
    <property type="nucleotide sequence ID" value="NZ_CP016540.2"/>
</dbReference>
<dbReference type="Gene3D" id="3.30.2320.10">
    <property type="entry name" value="hypothetical protein PF0899 domain"/>
    <property type="match status" value="1"/>
</dbReference>
<comment type="subcellular location">
    <subcellularLocation>
        <location evidence="1">Virion</location>
    </subcellularLocation>
</comment>
<dbReference type="InterPro" id="IPR024455">
    <property type="entry name" value="Phage_capsid"/>
</dbReference>
<evidence type="ECO:0000259" key="2">
    <source>
        <dbReference type="Pfam" id="PF05065"/>
    </source>
</evidence>
<protein>
    <submittedName>
        <fullName evidence="3">Major capsid protein</fullName>
    </submittedName>
</protein>
<dbReference type="InterPro" id="IPR054612">
    <property type="entry name" value="Phage_capsid-like_C"/>
</dbReference>
<dbReference type="KEGG" id="pll:I858_015790"/>
<dbReference type="AlphaFoldDB" id="A0A1B1S5J6"/>